<feature type="domain" description="Glycosyl transferase family 1" evidence="4">
    <location>
        <begin position="193"/>
        <end position="356"/>
    </location>
</feature>
<dbReference type="PANTHER" id="PTHR12526:SF640">
    <property type="entry name" value="COLANIC ACID BIOSYNTHESIS GLYCOSYLTRANSFERASE WCAL-RELATED"/>
    <property type="match status" value="1"/>
</dbReference>
<name>A0A1M6K7F2_9ACTN</name>
<sequence length="388" mass="42182">MKIETDGRAPRALFTATVLSHIAQFHQPAIDLLKQAGYEIHVAARNNLDQKPGLELIGVDRVIEVPFERSPFTPRNLLAVRRLRQVLRDTDYDLIHCNTPVAGLLTRLCGQRSRGRGARMVYTAHGFHFFKGAPLLNWLLYWPLELLSAFGTDVLVTINREDRLRAARFPARAVEYIPGVGVDLARFSSSSADRSEVRRSLGLSDGDFVVLSIGELNDNKNHQTVIKALAATTTPGLQYLICGNGPRRDDLERLAGELGLKDRVRFLGYRRDIPELLAASDAFCLPSIREGLPMSLMEAMAAGLPVIGSRIRGSVDLVDVGRGGLLVAAADDRAAFTAALDVLGADSAMAAAMGSYNVGRVQDFSTDTVTSALAKVYGLKLTDEAGAE</sequence>
<evidence type="ECO:0000259" key="4">
    <source>
        <dbReference type="Pfam" id="PF00534"/>
    </source>
</evidence>
<evidence type="ECO:0000256" key="2">
    <source>
        <dbReference type="ARBA" id="ARBA00022676"/>
    </source>
</evidence>
<dbReference type="OrthoDB" id="9775208at2"/>
<evidence type="ECO:0000256" key="3">
    <source>
        <dbReference type="ARBA" id="ARBA00022679"/>
    </source>
</evidence>
<dbReference type="InterPro" id="IPR001296">
    <property type="entry name" value="Glyco_trans_1"/>
</dbReference>
<dbReference type="InterPro" id="IPR028098">
    <property type="entry name" value="Glyco_trans_4-like_N"/>
</dbReference>
<dbReference type="CDD" id="cd03808">
    <property type="entry name" value="GT4_CapM-like"/>
    <property type="match status" value="1"/>
</dbReference>
<dbReference type="Gene3D" id="3.40.50.2000">
    <property type="entry name" value="Glycogen Phosphorylase B"/>
    <property type="match status" value="2"/>
</dbReference>
<evidence type="ECO:0000313" key="7">
    <source>
        <dbReference type="Proteomes" id="UP000184512"/>
    </source>
</evidence>
<keyword evidence="2" id="KW-0328">Glycosyltransferase</keyword>
<evidence type="ECO:0000259" key="5">
    <source>
        <dbReference type="Pfam" id="PF13439"/>
    </source>
</evidence>
<accession>A0A1M6K7F2</accession>
<reference evidence="6 7" key="1">
    <citation type="submission" date="2016-11" db="EMBL/GenBank/DDBJ databases">
        <authorList>
            <person name="Jaros S."/>
            <person name="Januszkiewicz K."/>
            <person name="Wedrychowicz H."/>
        </authorList>
    </citation>
    <scope>NUCLEOTIDE SEQUENCE [LARGE SCALE GENOMIC DNA]</scope>
    <source>
        <strain evidence="6 7">DSM 12906</strain>
    </source>
</reference>
<evidence type="ECO:0000256" key="1">
    <source>
        <dbReference type="ARBA" id="ARBA00009481"/>
    </source>
</evidence>
<protein>
    <submittedName>
        <fullName evidence="6">Glycosyltransferase involved in cell wall bisynthesis</fullName>
    </submittedName>
</protein>
<dbReference type="Pfam" id="PF13439">
    <property type="entry name" value="Glyco_transf_4"/>
    <property type="match status" value="1"/>
</dbReference>
<dbReference type="AlphaFoldDB" id="A0A1M6K7F2"/>
<dbReference type="RefSeq" id="WP_073189275.1">
    <property type="nucleotide sequence ID" value="NZ_FQZG01000057.1"/>
</dbReference>
<gene>
    <name evidence="6" type="ORF">SAMN02745244_02753</name>
</gene>
<dbReference type="STRING" id="1123357.SAMN02745244_02753"/>
<dbReference type="EMBL" id="FQZG01000057">
    <property type="protein sequence ID" value="SHJ54875.1"/>
    <property type="molecule type" value="Genomic_DNA"/>
</dbReference>
<dbReference type="Proteomes" id="UP000184512">
    <property type="component" value="Unassembled WGS sequence"/>
</dbReference>
<dbReference type="Pfam" id="PF00534">
    <property type="entry name" value="Glycos_transf_1"/>
    <property type="match status" value="1"/>
</dbReference>
<keyword evidence="3 6" id="KW-0808">Transferase</keyword>
<organism evidence="6 7">
    <name type="scientific">Tessaracoccus bendigoensis DSM 12906</name>
    <dbReference type="NCBI Taxonomy" id="1123357"/>
    <lineage>
        <taxon>Bacteria</taxon>
        <taxon>Bacillati</taxon>
        <taxon>Actinomycetota</taxon>
        <taxon>Actinomycetes</taxon>
        <taxon>Propionibacteriales</taxon>
        <taxon>Propionibacteriaceae</taxon>
        <taxon>Tessaracoccus</taxon>
    </lineage>
</organism>
<feature type="domain" description="Glycosyltransferase subfamily 4-like N-terminal" evidence="5">
    <location>
        <begin position="33"/>
        <end position="185"/>
    </location>
</feature>
<dbReference type="GO" id="GO:0016757">
    <property type="term" value="F:glycosyltransferase activity"/>
    <property type="evidence" value="ECO:0007669"/>
    <property type="project" value="UniProtKB-KW"/>
</dbReference>
<dbReference type="SUPFAM" id="SSF53756">
    <property type="entry name" value="UDP-Glycosyltransferase/glycogen phosphorylase"/>
    <property type="match status" value="1"/>
</dbReference>
<comment type="similarity">
    <text evidence="1">Belongs to the glycosyltransferase group 1 family. Glycosyltransferase 4 subfamily.</text>
</comment>
<keyword evidence="7" id="KW-1185">Reference proteome</keyword>
<proteinExistence type="inferred from homology"/>
<evidence type="ECO:0000313" key="6">
    <source>
        <dbReference type="EMBL" id="SHJ54875.1"/>
    </source>
</evidence>
<dbReference type="PANTHER" id="PTHR12526">
    <property type="entry name" value="GLYCOSYLTRANSFERASE"/>
    <property type="match status" value="1"/>
</dbReference>